<protein>
    <submittedName>
        <fullName evidence="3">Sensor histidine kinase</fullName>
    </submittedName>
</protein>
<sequence>MKQVLTHFAPAERLGPYEIREQSRLFGSFEMHELSASLPVVFLILNRCRQIVCANKRFVELVGGMDAEAVLGRRPGEALGCINAMKAPFGCGTHEFCSTCGAVKSILESQEGHAAVKECVISCDGGRVLELRVWATPIRRGNELFTIFSAVDISDENRRKILERTFFHDISNTAAGIYGTAELLTEGVHDKAFDREVKTILYASEWLIDEIRSHRKLMEAESGELRPQKFLISTLETLNQCIRLYTRNKSTHSRILLVAPEARDAEVETDPVLLRRILINMIKNALEATPEGGCVLATSFPEGGAVHFSVSNPGFMNREIQMGLFKRAFSTKGAGRGVGTYSMKLFAERYLGGTVHFTTSHQDGTTFTLSLPITHTE</sequence>
<dbReference type="Gene3D" id="3.30.565.10">
    <property type="entry name" value="Histidine kinase-like ATPase, C-terminal domain"/>
    <property type="match status" value="1"/>
</dbReference>
<evidence type="ECO:0000256" key="1">
    <source>
        <dbReference type="ARBA" id="ARBA00022553"/>
    </source>
</evidence>
<keyword evidence="4" id="KW-1185">Reference proteome</keyword>
<dbReference type="Proteomes" id="UP001320148">
    <property type="component" value="Chromosome"/>
</dbReference>
<name>A0ABN6F2W8_9BACT</name>
<dbReference type="PANTHER" id="PTHR43547:SF2">
    <property type="entry name" value="HYBRID SIGNAL TRANSDUCTION HISTIDINE KINASE C"/>
    <property type="match status" value="1"/>
</dbReference>
<gene>
    <name evidence="3" type="ORF">DSLASN_18830</name>
</gene>
<evidence type="ECO:0000313" key="4">
    <source>
        <dbReference type="Proteomes" id="UP001320148"/>
    </source>
</evidence>
<dbReference type="InterPro" id="IPR036890">
    <property type="entry name" value="HATPase_C_sf"/>
</dbReference>
<proteinExistence type="predicted"/>
<dbReference type="InterPro" id="IPR003594">
    <property type="entry name" value="HATPase_dom"/>
</dbReference>
<dbReference type="GO" id="GO:0016301">
    <property type="term" value="F:kinase activity"/>
    <property type="evidence" value="ECO:0007669"/>
    <property type="project" value="UniProtKB-KW"/>
</dbReference>
<dbReference type="SMART" id="SM00387">
    <property type="entry name" value="HATPase_c"/>
    <property type="match status" value="1"/>
</dbReference>
<keyword evidence="3" id="KW-0808">Transferase</keyword>
<evidence type="ECO:0000313" key="3">
    <source>
        <dbReference type="EMBL" id="BCS96251.1"/>
    </source>
</evidence>
<dbReference type="Pfam" id="PF02518">
    <property type="entry name" value="HATPase_c"/>
    <property type="match status" value="1"/>
</dbReference>
<evidence type="ECO:0000259" key="2">
    <source>
        <dbReference type="PROSITE" id="PS50109"/>
    </source>
</evidence>
<organism evidence="3 4">
    <name type="scientific">Desulfoluna limicola</name>
    <dbReference type="NCBI Taxonomy" id="2810562"/>
    <lineage>
        <taxon>Bacteria</taxon>
        <taxon>Pseudomonadati</taxon>
        <taxon>Thermodesulfobacteriota</taxon>
        <taxon>Desulfobacteria</taxon>
        <taxon>Desulfobacterales</taxon>
        <taxon>Desulfolunaceae</taxon>
        <taxon>Desulfoluna</taxon>
    </lineage>
</organism>
<dbReference type="PANTHER" id="PTHR43547">
    <property type="entry name" value="TWO-COMPONENT HISTIDINE KINASE"/>
    <property type="match status" value="1"/>
</dbReference>
<reference evidence="3 4" key="1">
    <citation type="submission" date="2021-02" db="EMBL/GenBank/DDBJ databases">
        <title>Complete genome of Desulfoluna sp. strain ASN36.</title>
        <authorList>
            <person name="Takahashi A."/>
            <person name="Kojima H."/>
            <person name="Fukui M."/>
        </authorList>
    </citation>
    <scope>NUCLEOTIDE SEQUENCE [LARGE SCALE GENOMIC DNA]</scope>
    <source>
        <strain evidence="3 4">ASN36</strain>
    </source>
</reference>
<feature type="domain" description="Histidine kinase" evidence="2">
    <location>
        <begin position="165"/>
        <end position="375"/>
    </location>
</feature>
<keyword evidence="1" id="KW-0597">Phosphoprotein</keyword>
<accession>A0ABN6F2W8</accession>
<dbReference type="SUPFAM" id="SSF55874">
    <property type="entry name" value="ATPase domain of HSP90 chaperone/DNA topoisomerase II/histidine kinase"/>
    <property type="match status" value="1"/>
</dbReference>
<dbReference type="PROSITE" id="PS50109">
    <property type="entry name" value="HIS_KIN"/>
    <property type="match status" value="1"/>
</dbReference>
<dbReference type="InterPro" id="IPR005467">
    <property type="entry name" value="His_kinase_dom"/>
</dbReference>
<dbReference type="EMBL" id="AP024488">
    <property type="protein sequence ID" value="BCS96251.1"/>
    <property type="molecule type" value="Genomic_DNA"/>
</dbReference>
<keyword evidence="3" id="KW-0418">Kinase</keyword>